<dbReference type="AlphaFoldDB" id="A0A075K3U5"/>
<feature type="transmembrane region" description="Helical" evidence="1">
    <location>
        <begin position="21"/>
        <end position="43"/>
    </location>
</feature>
<dbReference type="NCBIfam" id="TIGR02532">
    <property type="entry name" value="IV_pilin_GFxxxE"/>
    <property type="match status" value="1"/>
</dbReference>
<keyword evidence="3" id="KW-1185">Reference proteome</keyword>
<name>A0A075K3U5_9GAMM</name>
<keyword evidence="1" id="KW-0812">Transmembrane</keyword>
<dbReference type="HOGENOM" id="CLU_091705_6_1_6"/>
<dbReference type="Pfam" id="PF16732">
    <property type="entry name" value="ComP_DUS"/>
    <property type="match status" value="1"/>
</dbReference>
<dbReference type="PANTHER" id="PTHR30093">
    <property type="entry name" value="GENERAL SECRETION PATHWAY PROTEIN G"/>
    <property type="match status" value="1"/>
</dbReference>
<protein>
    <submittedName>
        <fullName evidence="2">PilE protein</fullName>
    </submittedName>
</protein>
<organism evidence="2 3">
    <name type="scientific">Dyella japonica A8</name>
    <dbReference type="NCBI Taxonomy" id="1217721"/>
    <lineage>
        <taxon>Bacteria</taxon>
        <taxon>Pseudomonadati</taxon>
        <taxon>Pseudomonadota</taxon>
        <taxon>Gammaproteobacteria</taxon>
        <taxon>Lysobacterales</taxon>
        <taxon>Rhodanobacteraceae</taxon>
        <taxon>Dyella</taxon>
    </lineage>
</organism>
<dbReference type="Pfam" id="PF07963">
    <property type="entry name" value="N_methyl"/>
    <property type="match status" value="1"/>
</dbReference>
<evidence type="ECO:0000313" key="2">
    <source>
        <dbReference type="EMBL" id="AIF48886.1"/>
    </source>
</evidence>
<gene>
    <name evidence="2" type="ORF">HY57_17375</name>
</gene>
<dbReference type="PROSITE" id="PS00409">
    <property type="entry name" value="PROKAR_NTER_METHYL"/>
    <property type="match status" value="1"/>
</dbReference>
<keyword evidence="1" id="KW-0472">Membrane</keyword>
<evidence type="ECO:0000256" key="1">
    <source>
        <dbReference type="SAM" id="Phobius"/>
    </source>
</evidence>
<dbReference type="SUPFAM" id="SSF54523">
    <property type="entry name" value="Pili subunits"/>
    <property type="match status" value="1"/>
</dbReference>
<dbReference type="InterPro" id="IPR031982">
    <property type="entry name" value="PilE-like"/>
</dbReference>
<dbReference type="Gene3D" id="3.30.700.10">
    <property type="entry name" value="Glycoprotein, Type 4 Pilin"/>
    <property type="match status" value="1"/>
</dbReference>
<accession>A0A075K3U5</accession>
<dbReference type="GO" id="GO:0043683">
    <property type="term" value="P:type IV pilus assembly"/>
    <property type="evidence" value="ECO:0007669"/>
    <property type="project" value="InterPro"/>
</dbReference>
<dbReference type="KEGG" id="dja:HY57_17375"/>
<sequence>MSPHQPNHRVAPRDSLALRQAGFTLIETMIVVAIIGILAAIAYPSYVSHIRKTNRVAAESCMSQMASYMERYYTTYLRYDKAGGAAGAAANAVPVPDCATPQQAGKFYTIGLNGSPGATTYEIMAQPIAGTSQARDTLCGTLYLDQSGARRVDGTGTTGDCW</sequence>
<proteinExistence type="predicted"/>
<dbReference type="PATRIC" id="fig|1217721.7.peg.3568"/>
<dbReference type="InterPro" id="IPR045584">
    <property type="entry name" value="Pilin-like"/>
</dbReference>
<reference evidence="2 3" key="1">
    <citation type="submission" date="2014-07" db="EMBL/GenBank/DDBJ databases">
        <title>Complete Genome Sequence of Dyella japonica Strain A8 Isolated from Malaysian Tropical Soil.</title>
        <authorList>
            <person name="Hui R.K.H."/>
            <person name="Chen J.-W."/>
            <person name="Chan K.-G."/>
            <person name="Leung F.C.C."/>
        </authorList>
    </citation>
    <scope>NUCLEOTIDE SEQUENCE [LARGE SCALE GENOMIC DNA]</scope>
    <source>
        <strain evidence="2 3">A8</strain>
    </source>
</reference>
<dbReference type="PANTHER" id="PTHR30093:SF47">
    <property type="entry name" value="TYPE IV PILUS NON-CORE MINOR PILIN PILE"/>
    <property type="match status" value="1"/>
</dbReference>
<keyword evidence="1" id="KW-1133">Transmembrane helix</keyword>
<dbReference type="InterPro" id="IPR012902">
    <property type="entry name" value="N_methyl_site"/>
</dbReference>
<dbReference type="Proteomes" id="UP000027987">
    <property type="component" value="Chromosome"/>
</dbReference>
<evidence type="ECO:0000313" key="3">
    <source>
        <dbReference type="Proteomes" id="UP000027987"/>
    </source>
</evidence>
<dbReference type="RefSeq" id="WP_019466902.1">
    <property type="nucleotide sequence ID" value="NZ_ALOY01000179.1"/>
</dbReference>
<dbReference type="STRING" id="1217721.HY57_17375"/>
<dbReference type="EMBL" id="CP008884">
    <property type="protein sequence ID" value="AIF48886.1"/>
    <property type="molecule type" value="Genomic_DNA"/>
</dbReference>